<keyword evidence="6" id="KW-0539">Nucleus</keyword>
<dbReference type="EMBL" id="JTDY01007970">
    <property type="protein sequence ID" value="KOB64829.1"/>
    <property type="molecule type" value="Genomic_DNA"/>
</dbReference>
<dbReference type="SMART" id="SM00355">
    <property type="entry name" value="ZnF_C2H2"/>
    <property type="match status" value="10"/>
</dbReference>
<feature type="domain" description="C2H2-type" evidence="9">
    <location>
        <begin position="420"/>
        <end position="443"/>
    </location>
</feature>
<evidence type="ECO:0000256" key="2">
    <source>
        <dbReference type="ARBA" id="ARBA00022723"/>
    </source>
</evidence>
<dbReference type="InterPro" id="IPR013087">
    <property type="entry name" value="Znf_C2H2_type"/>
</dbReference>
<feature type="binding site" evidence="8">
    <location>
        <position position="61"/>
    </location>
    <ligand>
        <name>Zn(2+)</name>
        <dbReference type="ChEBI" id="CHEBI:29105"/>
    </ligand>
</feature>
<dbReference type="PANTHER" id="PTHR24376:SF225">
    <property type="entry name" value="C2H2-TYPE DOMAIN-CONTAINING PROTEIN"/>
    <property type="match status" value="1"/>
</dbReference>
<dbReference type="SMART" id="SM00868">
    <property type="entry name" value="zf-AD"/>
    <property type="match status" value="1"/>
</dbReference>
<dbReference type="Pfam" id="PF12874">
    <property type="entry name" value="zf-met"/>
    <property type="match status" value="1"/>
</dbReference>
<name>A0A0L7KPD6_OPEBR</name>
<feature type="domain" description="C2H2-type" evidence="9">
    <location>
        <begin position="309"/>
        <end position="336"/>
    </location>
</feature>
<feature type="domain" description="C2H2-type" evidence="9">
    <location>
        <begin position="337"/>
        <end position="365"/>
    </location>
</feature>
<feature type="domain" description="ZAD" evidence="10">
    <location>
        <begin position="9"/>
        <end position="88"/>
    </location>
</feature>
<sequence>MGEDKKSATICRVCLSCDFEKKPGKGISLFEKYNGCVISDKINALTNISITEGDGLPDRICPTCLLELESAFRFKIKCENTNEVLLSAVSNVTTQFESFDIALPMKEEFLDDDDFDYVDRDDNITLADLQAADADLKPFIDLPRPSKAIDLKLECHDCGGSFKSKCKLRVHWKKVHMTEKLKCPNCLRKFKSYAAYNSHKKRNLKSCVAAGKVHIEGEGRQRVFHCKDCNYQSERIKDMSAHIVIHSGERPFQCDICLRTFTQHSSLSSHKEGSHKVYTAEGTCHYCGKHIQGRTKLYRHMEQHRRNNFPCKICNTVLKSKNSLRNHMKRHSGIKDYACEMCPTSFYTPSELYNHKTKVHLKSKLYKCVVCNYTCHSHSSMARHRPKHTASNIACDVCGFFLDNEQQLALHKKRHTDRHYQCPHCEKKYYSRKNLSAHVRKKHRIIKLGPCGSAVKDNYVKSECLIEIVTSG</sequence>
<reference evidence="11 12" key="1">
    <citation type="journal article" date="2015" name="Genome Biol. Evol.">
        <title>The genome of winter moth (Operophtera brumata) provides a genomic perspective on sexual dimorphism and phenology.</title>
        <authorList>
            <person name="Derks M.F."/>
            <person name="Smit S."/>
            <person name="Salis L."/>
            <person name="Schijlen E."/>
            <person name="Bossers A."/>
            <person name="Mateman C."/>
            <person name="Pijl A.S."/>
            <person name="de Ridder D."/>
            <person name="Groenen M.A."/>
            <person name="Visser M.E."/>
            <person name="Megens H.J."/>
        </authorList>
    </citation>
    <scope>NUCLEOTIDE SEQUENCE [LARGE SCALE GENOMIC DNA]</scope>
    <source>
        <strain evidence="11">WM2013NL</strain>
        <tissue evidence="11">Head and thorax</tissue>
    </source>
</reference>
<keyword evidence="3" id="KW-0677">Repeat</keyword>
<dbReference type="PROSITE" id="PS51915">
    <property type="entry name" value="ZAD"/>
    <property type="match status" value="1"/>
</dbReference>
<feature type="domain" description="C2H2-type" evidence="9">
    <location>
        <begin position="224"/>
        <end position="251"/>
    </location>
</feature>
<dbReference type="Pfam" id="PF13894">
    <property type="entry name" value="zf-C2H2_4"/>
    <property type="match status" value="1"/>
</dbReference>
<keyword evidence="2 8" id="KW-0479">Metal-binding</keyword>
<dbReference type="GO" id="GO:0005634">
    <property type="term" value="C:nucleus"/>
    <property type="evidence" value="ECO:0007669"/>
    <property type="project" value="UniProtKB-SubCell"/>
</dbReference>
<dbReference type="STRING" id="104452.A0A0L7KPD6"/>
<evidence type="ECO:0000256" key="3">
    <source>
        <dbReference type="ARBA" id="ARBA00022737"/>
    </source>
</evidence>
<evidence type="ECO:0000313" key="12">
    <source>
        <dbReference type="Proteomes" id="UP000037510"/>
    </source>
</evidence>
<dbReference type="Gene3D" id="3.40.1800.20">
    <property type="match status" value="1"/>
</dbReference>
<dbReference type="PROSITE" id="PS50157">
    <property type="entry name" value="ZINC_FINGER_C2H2_2"/>
    <property type="match status" value="6"/>
</dbReference>
<gene>
    <name evidence="11" type="ORF">OBRU01_17829</name>
</gene>
<evidence type="ECO:0000256" key="6">
    <source>
        <dbReference type="ARBA" id="ARBA00023242"/>
    </source>
</evidence>
<dbReference type="PROSITE" id="PS00028">
    <property type="entry name" value="ZINC_FINGER_C2H2_1"/>
    <property type="match status" value="7"/>
</dbReference>
<dbReference type="FunFam" id="3.30.160.60:FF:001049">
    <property type="entry name" value="zinc finger protein 319"/>
    <property type="match status" value="1"/>
</dbReference>
<feature type="domain" description="C2H2-type" evidence="9">
    <location>
        <begin position="252"/>
        <end position="275"/>
    </location>
</feature>
<dbReference type="SUPFAM" id="SSF57667">
    <property type="entry name" value="beta-beta-alpha zinc fingers"/>
    <property type="match status" value="4"/>
</dbReference>
<evidence type="ECO:0000256" key="7">
    <source>
        <dbReference type="PROSITE-ProRule" id="PRU00042"/>
    </source>
</evidence>
<dbReference type="InterPro" id="IPR036236">
    <property type="entry name" value="Znf_C2H2_sf"/>
</dbReference>
<dbReference type="GO" id="GO:0001228">
    <property type="term" value="F:DNA-binding transcription activator activity, RNA polymerase II-specific"/>
    <property type="evidence" value="ECO:0007669"/>
    <property type="project" value="TreeGrafter"/>
</dbReference>
<evidence type="ECO:0000256" key="1">
    <source>
        <dbReference type="ARBA" id="ARBA00004123"/>
    </source>
</evidence>
<evidence type="ECO:0000256" key="5">
    <source>
        <dbReference type="ARBA" id="ARBA00022833"/>
    </source>
</evidence>
<evidence type="ECO:0000259" key="10">
    <source>
        <dbReference type="PROSITE" id="PS51915"/>
    </source>
</evidence>
<dbReference type="GO" id="GO:0000978">
    <property type="term" value="F:RNA polymerase II cis-regulatory region sequence-specific DNA binding"/>
    <property type="evidence" value="ECO:0007669"/>
    <property type="project" value="TreeGrafter"/>
</dbReference>
<proteinExistence type="predicted"/>
<evidence type="ECO:0000259" key="9">
    <source>
        <dbReference type="PROSITE" id="PS50157"/>
    </source>
</evidence>
<organism evidence="11 12">
    <name type="scientific">Operophtera brumata</name>
    <name type="common">Winter moth</name>
    <name type="synonym">Phalaena brumata</name>
    <dbReference type="NCBI Taxonomy" id="104452"/>
    <lineage>
        <taxon>Eukaryota</taxon>
        <taxon>Metazoa</taxon>
        <taxon>Ecdysozoa</taxon>
        <taxon>Arthropoda</taxon>
        <taxon>Hexapoda</taxon>
        <taxon>Insecta</taxon>
        <taxon>Pterygota</taxon>
        <taxon>Neoptera</taxon>
        <taxon>Endopterygota</taxon>
        <taxon>Lepidoptera</taxon>
        <taxon>Glossata</taxon>
        <taxon>Ditrysia</taxon>
        <taxon>Geometroidea</taxon>
        <taxon>Geometridae</taxon>
        <taxon>Larentiinae</taxon>
        <taxon>Operophtera</taxon>
    </lineage>
</organism>
<keyword evidence="12" id="KW-1185">Reference proteome</keyword>
<dbReference type="InterPro" id="IPR012934">
    <property type="entry name" value="Znf_AD"/>
</dbReference>
<comment type="subcellular location">
    <subcellularLocation>
        <location evidence="1">Nucleus</location>
    </subcellularLocation>
</comment>
<dbReference type="Pfam" id="PF07776">
    <property type="entry name" value="zf-AD"/>
    <property type="match status" value="1"/>
</dbReference>
<dbReference type="Pfam" id="PF00096">
    <property type="entry name" value="zf-C2H2"/>
    <property type="match status" value="3"/>
</dbReference>
<feature type="domain" description="C2H2-type" evidence="9">
    <location>
        <begin position="153"/>
        <end position="181"/>
    </location>
</feature>
<feature type="binding site" evidence="8">
    <location>
        <position position="14"/>
    </location>
    <ligand>
        <name>Zn(2+)</name>
        <dbReference type="ChEBI" id="CHEBI:29105"/>
    </ligand>
</feature>
<evidence type="ECO:0000256" key="4">
    <source>
        <dbReference type="ARBA" id="ARBA00022771"/>
    </source>
</evidence>
<dbReference type="Gene3D" id="3.30.160.60">
    <property type="entry name" value="Classic Zinc Finger"/>
    <property type="match status" value="5"/>
</dbReference>
<comment type="caution">
    <text evidence="11">The sequence shown here is derived from an EMBL/GenBank/DDBJ whole genome shotgun (WGS) entry which is preliminary data.</text>
</comment>
<feature type="binding site" evidence="8">
    <location>
        <position position="64"/>
    </location>
    <ligand>
        <name>Zn(2+)</name>
        <dbReference type="ChEBI" id="CHEBI:29105"/>
    </ligand>
</feature>
<dbReference type="Proteomes" id="UP000037510">
    <property type="component" value="Unassembled WGS sequence"/>
</dbReference>
<evidence type="ECO:0000313" key="11">
    <source>
        <dbReference type="EMBL" id="KOB64829.1"/>
    </source>
</evidence>
<accession>A0A0L7KPD6</accession>
<evidence type="ECO:0000256" key="8">
    <source>
        <dbReference type="PROSITE-ProRule" id="PRU01263"/>
    </source>
</evidence>
<dbReference type="AlphaFoldDB" id="A0A0L7KPD6"/>
<dbReference type="SUPFAM" id="SSF57716">
    <property type="entry name" value="Glucocorticoid receptor-like (DNA-binding domain)"/>
    <property type="match status" value="1"/>
</dbReference>
<protein>
    <submittedName>
        <fullName evidence="11">Putative zinc finger protein 45-like protein</fullName>
    </submittedName>
</protein>
<feature type="binding site" evidence="8">
    <location>
        <position position="11"/>
    </location>
    <ligand>
        <name>Zn(2+)</name>
        <dbReference type="ChEBI" id="CHEBI:29105"/>
    </ligand>
</feature>
<dbReference type="PANTHER" id="PTHR24376">
    <property type="entry name" value="ZINC FINGER PROTEIN"/>
    <property type="match status" value="1"/>
</dbReference>
<keyword evidence="4 7" id="KW-0863">Zinc-finger</keyword>
<dbReference type="GO" id="GO:0008270">
    <property type="term" value="F:zinc ion binding"/>
    <property type="evidence" value="ECO:0007669"/>
    <property type="project" value="UniProtKB-UniRule"/>
</dbReference>
<keyword evidence="5 8" id="KW-0862">Zinc</keyword>